<evidence type="ECO:0000256" key="7">
    <source>
        <dbReference type="ARBA" id="ARBA00023177"/>
    </source>
</evidence>
<evidence type="ECO:0000256" key="6">
    <source>
        <dbReference type="ARBA" id="ARBA00023136"/>
    </source>
</evidence>
<evidence type="ECO:0000313" key="14">
    <source>
        <dbReference type="EMBL" id="MFD2113885.1"/>
    </source>
</evidence>
<evidence type="ECO:0000256" key="11">
    <source>
        <dbReference type="SAM" id="SignalP"/>
    </source>
</evidence>
<evidence type="ECO:0000256" key="10">
    <source>
        <dbReference type="RuleBase" id="RU362002"/>
    </source>
</evidence>
<dbReference type="Pfam" id="PF00015">
    <property type="entry name" value="MCPsignal"/>
    <property type="match status" value="1"/>
</dbReference>
<protein>
    <recommendedName>
        <fullName evidence="10">Ammonium transporter</fullName>
    </recommendedName>
</protein>
<keyword evidence="6 10" id="KW-0472">Membrane</keyword>
<evidence type="ECO:0000256" key="4">
    <source>
        <dbReference type="ARBA" id="ARBA00022692"/>
    </source>
</evidence>
<dbReference type="EMBL" id="JBHUHX010000059">
    <property type="protein sequence ID" value="MFD2113885.1"/>
    <property type="molecule type" value="Genomic_DNA"/>
</dbReference>
<keyword evidence="15" id="KW-1185">Reference proteome</keyword>
<dbReference type="SUPFAM" id="SSF58104">
    <property type="entry name" value="Methyl-accepting chemotaxis protein (MCP) signaling domain"/>
    <property type="match status" value="1"/>
</dbReference>
<dbReference type="PROSITE" id="PS50885">
    <property type="entry name" value="HAMP"/>
    <property type="match status" value="1"/>
</dbReference>
<proteinExistence type="inferred from homology"/>
<dbReference type="InterPro" id="IPR001905">
    <property type="entry name" value="Ammonium_transpt"/>
</dbReference>
<evidence type="ECO:0000256" key="2">
    <source>
        <dbReference type="ARBA" id="ARBA00005887"/>
    </source>
</evidence>
<evidence type="ECO:0000259" key="12">
    <source>
        <dbReference type="PROSITE" id="PS50111"/>
    </source>
</evidence>
<reference evidence="15" key="1">
    <citation type="journal article" date="2019" name="Int. J. Syst. Evol. Microbiol.">
        <title>The Global Catalogue of Microorganisms (GCM) 10K type strain sequencing project: providing services to taxonomists for standard genome sequencing and annotation.</title>
        <authorList>
            <consortium name="The Broad Institute Genomics Platform"/>
            <consortium name="The Broad Institute Genome Sequencing Center for Infectious Disease"/>
            <person name="Wu L."/>
            <person name="Ma J."/>
        </authorList>
    </citation>
    <scope>NUCLEOTIDE SEQUENCE [LARGE SCALE GENOMIC DNA]</scope>
    <source>
        <strain evidence="15">KACC 12597</strain>
    </source>
</reference>
<evidence type="ECO:0000256" key="3">
    <source>
        <dbReference type="ARBA" id="ARBA00022448"/>
    </source>
</evidence>
<dbReference type="InterPro" id="IPR024041">
    <property type="entry name" value="NH4_transpt_AmtB-like_dom"/>
</dbReference>
<comment type="similarity">
    <text evidence="8">Belongs to the methyl-accepting chemotaxis (MCP) protein family.</text>
</comment>
<feature type="domain" description="HAMP" evidence="13">
    <location>
        <begin position="433"/>
        <end position="475"/>
    </location>
</feature>
<dbReference type="NCBIfam" id="TIGR00836">
    <property type="entry name" value="amt"/>
    <property type="match status" value="1"/>
</dbReference>
<feature type="transmembrane region" description="Helical" evidence="10">
    <location>
        <begin position="183"/>
        <end position="204"/>
    </location>
</feature>
<evidence type="ECO:0000256" key="1">
    <source>
        <dbReference type="ARBA" id="ARBA00004141"/>
    </source>
</evidence>
<accession>A0ABW4YDZ0</accession>
<feature type="signal peptide" evidence="11">
    <location>
        <begin position="1"/>
        <end position="18"/>
    </location>
</feature>
<feature type="transmembrane region" description="Helical" evidence="10">
    <location>
        <begin position="289"/>
        <end position="307"/>
    </location>
</feature>
<dbReference type="SUPFAM" id="SSF111352">
    <property type="entry name" value="Ammonium transporter"/>
    <property type="match status" value="1"/>
</dbReference>
<dbReference type="Pfam" id="PF00672">
    <property type="entry name" value="HAMP"/>
    <property type="match status" value="1"/>
</dbReference>
<dbReference type="InterPro" id="IPR029020">
    <property type="entry name" value="Ammonium/urea_transptr"/>
</dbReference>
<feature type="transmembrane region" description="Helical" evidence="10">
    <location>
        <begin position="225"/>
        <end position="242"/>
    </location>
</feature>
<dbReference type="CDD" id="cd11386">
    <property type="entry name" value="MCP_signal"/>
    <property type="match status" value="1"/>
</dbReference>
<comment type="caution">
    <text evidence="14">The sequence shown here is derived from an EMBL/GenBank/DDBJ whole genome shotgun (WGS) entry which is preliminary data.</text>
</comment>
<sequence length="752" mass="79461">MFVGIALLLVLFSLPVHASPLTLDSVSARLDLIWVLVSAGLVFLMQAGFTALESGLVRAKNSYNVAIKNISDFLVAVILYWLIGFALMFGSSQNGWIGLGGFNGSLLSGPSDYAFFLFQATFVGTAATIVAGAVAERMKFNAYLIISAMISAFIYPVSGHWAWGNAFSDTASGWLGTMGFMDFAGSTVVHSVGGWIALAGVLVLGPRRGRFDEHGRAQEIPGHNLLLATLGVFLLWLGWFGFNGGSALAADSSVPKIILNTVLSASAGGLASLLLALVLDHGQVPVGKVLNGTLGGLVAITAGCAVVEPGNALWIGMVGGLLVFGAEAVLLHGFKIDDPVGAIAVHGFGGVWGTLSLALFAAPESLSTGGHLSQLWVQLVGVVSIFVWAFGSGLLVFLGLRLFHDLRVSPEEEEEGLNVVEHGARTVWLDTMRTMNRIVESGDLSLRAPVEHATEAGETARAFNQMLDKFQDSIRLMTEVATRVQADSDRLAALAQQAEAGASSQRQDADKAARFVEQMLGHAGLTLASAKQGVESGQQAQRQVITGNGQIERLNALVAGLACELDGASGLASELSEQSRSIGEIVHLIREIAEQTNLLALNAAIEAARAGEHGRGFAVVSTEIRQLANKTRLATEDIQARIDRLQTESQRTTDLLRRGVVEAGQSAEQAQDTMRSLGAVVEAVASIAEVNGQIVEAVEQQYALSEQVNDHIRAIHRVTAESSEGSARINETANGLRQHVGALNTRVSGFST</sequence>
<dbReference type="CDD" id="cd06225">
    <property type="entry name" value="HAMP"/>
    <property type="match status" value="1"/>
</dbReference>
<feature type="transmembrane region" description="Helical" evidence="10">
    <location>
        <begin position="113"/>
        <end position="135"/>
    </location>
</feature>
<comment type="subcellular location">
    <subcellularLocation>
        <location evidence="10">Cell membrane</location>
        <topology evidence="10">Multi-pass membrane protein</topology>
    </subcellularLocation>
    <subcellularLocation>
        <location evidence="1">Membrane</location>
        <topology evidence="1">Multi-pass membrane protein</topology>
    </subcellularLocation>
</comment>
<keyword evidence="5 10" id="KW-1133">Transmembrane helix</keyword>
<keyword evidence="11" id="KW-0732">Signal</keyword>
<dbReference type="Proteomes" id="UP001597337">
    <property type="component" value="Unassembled WGS sequence"/>
</dbReference>
<feature type="transmembrane region" description="Helical" evidence="10">
    <location>
        <begin position="142"/>
        <end position="163"/>
    </location>
</feature>
<evidence type="ECO:0000256" key="9">
    <source>
        <dbReference type="PROSITE-ProRule" id="PRU00284"/>
    </source>
</evidence>
<dbReference type="SMART" id="SM00304">
    <property type="entry name" value="HAMP"/>
    <property type="match status" value="1"/>
</dbReference>
<dbReference type="PROSITE" id="PS01219">
    <property type="entry name" value="AMMONIUM_TRANSP"/>
    <property type="match status" value="1"/>
</dbReference>
<gene>
    <name evidence="14" type="primary">amt</name>
    <name evidence="14" type="ORF">ACFSJC_18715</name>
</gene>
<dbReference type="PANTHER" id="PTHR11730:SF6">
    <property type="entry name" value="AMMONIUM TRANSPORTER"/>
    <property type="match status" value="1"/>
</dbReference>
<evidence type="ECO:0000256" key="5">
    <source>
        <dbReference type="ARBA" id="ARBA00022989"/>
    </source>
</evidence>
<evidence type="ECO:0000313" key="15">
    <source>
        <dbReference type="Proteomes" id="UP001597337"/>
    </source>
</evidence>
<comment type="similarity">
    <text evidence="2 10">Belongs to the ammonia transporter channel (TC 1.A.11.2) family.</text>
</comment>
<dbReference type="InterPro" id="IPR004089">
    <property type="entry name" value="MCPsignal_dom"/>
</dbReference>
<name>A0ABW4YDZ0_9GAMM</name>
<feature type="transmembrane region" description="Helical" evidence="10">
    <location>
        <begin position="257"/>
        <end position="277"/>
    </location>
</feature>
<dbReference type="RefSeq" id="WP_386028719.1">
    <property type="nucleotide sequence ID" value="NZ_JBHUHX010000059.1"/>
</dbReference>
<feature type="transmembrane region" description="Helical" evidence="10">
    <location>
        <begin position="73"/>
        <end position="93"/>
    </location>
</feature>
<keyword evidence="4 10" id="KW-0812">Transmembrane</keyword>
<feature type="domain" description="Methyl-accepting transducer" evidence="12">
    <location>
        <begin position="480"/>
        <end position="716"/>
    </location>
</feature>
<feature type="chain" id="PRO_5045261629" description="Ammonium transporter" evidence="11">
    <location>
        <begin position="19"/>
        <end position="752"/>
    </location>
</feature>
<evidence type="ECO:0000259" key="13">
    <source>
        <dbReference type="PROSITE" id="PS50885"/>
    </source>
</evidence>
<keyword evidence="9" id="KW-0807">Transducer</keyword>
<evidence type="ECO:0000256" key="8">
    <source>
        <dbReference type="ARBA" id="ARBA00029447"/>
    </source>
</evidence>
<keyword evidence="3 10" id="KW-0813">Transport</keyword>
<dbReference type="InterPro" id="IPR003660">
    <property type="entry name" value="HAMP_dom"/>
</dbReference>
<dbReference type="Gene3D" id="1.10.3430.10">
    <property type="entry name" value="Ammonium transporter AmtB like domains"/>
    <property type="match status" value="1"/>
</dbReference>
<keyword evidence="7 10" id="KW-0924">Ammonia transport</keyword>
<dbReference type="SMART" id="SM00283">
    <property type="entry name" value="MA"/>
    <property type="match status" value="1"/>
</dbReference>
<dbReference type="InterPro" id="IPR018047">
    <property type="entry name" value="Ammonium_transpt_CS"/>
</dbReference>
<feature type="transmembrane region" description="Helical" evidence="10">
    <location>
        <begin position="343"/>
        <end position="363"/>
    </location>
</feature>
<feature type="transmembrane region" description="Helical" evidence="10">
    <location>
        <begin position="375"/>
        <end position="400"/>
    </location>
</feature>
<dbReference type="Gene3D" id="1.10.287.950">
    <property type="entry name" value="Methyl-accepting chemotaxis protein"/>
    <property type="match status" value="1"/>
</dbReference>
<dbReference type="PROSITE" id="PS50111">
    <property type="entry name" value="CHEMOTAXIS_TRANSDUC_2"/>
    <property type="match status" value="1"/>
</dbReference>
<feature type="transmembrane region" description="Helical" evidence="10">
    <location>
        <begin position="34"/>
        <end position="52"/>
    </location>
</feature>
<dbReference type="PANTHER" id="PTHR11730">
    <property type="entry name" value="AMMONIUM TRANSPORTER"/>
    <property type="match status" value="1"/>
</dbReference>
<feature type="transmembrane region" description="Helical" evidence="10">
    <location>
        <begin position="313"/>
        <end position="331"/>
    </location>
</feature>
<dbReference type="Pfam" id="PF00909">
    <property type="entry name" value="Ammonium_transp"/>
    <property type="match status" value="1"/>
</dbReference>
<organism evidence="14 15">
    <name type="scientific">Thiorhodococcus fuscus</name>
    <dbReference type="NCBI Taxonomy" id="527200"/>
    <lineage>
        <taxon>Bacteria</taxon>
        <taxon>Pseudomonadati</taxon>
        <taxon>Pseudomonadota</taxon>
        <taxon>Gammaproteobacteria</taxon>
        <taxon>Chromatiales</taxon>
        <taxon>Chromatiaceae</taxon>
        <taxon>Thiorhodococcus</taxon>
    </lineage>
</organism>